<name>A0ABR2JPF9_9EUKA</name>
<keyword evidence="19" id="KW-1185">Reference proteome</keyword>
<feature type="region of interest" description="Disordered" evidence="16">
    <location>
        <begin position="396"/>
        <end position="415"/>
    </location>
</feature>
<evidence type="ECO:0000313" key="19">
    <source>
        <dbReference type="Proteomes" id="UP001470230"/>
    </source>
</evidence>
<comment type="caution">
    <text evidence="18">The sequence shown here is derived from an EMBL/GenBank/DDBJ whole genome shotgun (WGS) entry which is preliminary data.</text>
</comment>
<evidence type="ECO:0000256" key="5">
    <source>
        <dbReference type="ARBA" id="ARBA00022692"/>
    </source>
</evidence>
<evidence type="ECO:0000259" key="17">
    <source>
        <dbReference type="Pfam" id="PF12810"/>
    </source>
</evidence>
<dbReference type="EMBL" id="JAPFFF010000010">
    <property type="protein sequence ID" value="KAK8880762.1"/>
    <property type="molecule type" value="Genomic_DNA"/>
</dbReference>
<evidence type="ECO:0000256" key="10">
    <source>
        <dbReference type="ARBA" id="ARBA00022989"/>
    </source>
</evidence>
<evidence type="ECO:0000256" key="14">
    <source>
        <dbReference type="ARBA" id="ARBA00023170"/>
    </source>
</evidence>
<dbReference type="Proteomes" id="UP001470230">
    <property type="component" value="Unassembled WGS sequence"/>
</dbReference>
<dbReference type="InterPro" id="IPR055163">
    <property type="entry name" value="ALK/LTK-like_GRD"/>
</dbReference>
<gene>
    <name evidence="18" type="ORF">M9Y10_003450</name>
</gene>
<keyword evidence="7" id="KW-0547">Nucleotide-binding</keyword>
<keyword evidence="10" id="KW-1133">Transmembrane helix</keyword>
<reference evidence="18 19" key="1">
    <citation type="submission" date="2024-04" db="EMBL/GenBank/DDBJ databases">
        <title>Tritrichomonas musculus Genome.</title>
        <authorList>
            <person name="Alves-Ferreira E."/>
            <person name="Grigg M."/>
            <person name="Lorenzi H."/>
            <person name="Galac M."/>
        </authorList>
    </citation>
    <scope>NUCLEOTIDE SEQUENCE [LARGE SCALE GENOMIC DNA]</scope>
    <source>
        <strain evidence="18 19">EAF2021</strain>
    </source>
</reference>
<accession>A0ABR2JPF9</accession>
<proteinExistence type="predicted"/>
<comment type="subcellular location">
    <subcellularLocation>
        <location evidence="1">Cell membrane</location>
        <topology evidence="1">Single-pass type I membrane protein</topology>
    </subcellularLocation>
</comment>
<evidence type="ECO:0000256" key="7">
    <source>
        <dbReference type="ARBA" id="ARBA00022741"/>
    </source>
</evidence>
<evidence type="ECO:0000256" key="2">
    <source>
        <dbReference type="ARBA" id="ARBA00011902"/>
    </source>
</evidence>
<evidence type="ECO:0000256" key="8">
    <source>
        <dbReference type="ARBA" id="ARBA00022777"/>
    </source>
</evidence>
<keyword evidence="14" id="KW-0675">Receptor</keyword>
<keyword evidence="6" id="KW-0732">Signal</keyword>
<evidence type="ECO:0000256" key="13">
    <source>
        <dbReference type="ARBA" id="ARBA00023157"/>
    </source>
</evidence>
<feature type="domain" description="ALK/LTK-like glycine-rich" evidence="17">
    <location>
        <begin position="291"/>
        <end position="517"/>
    </location>
</feature>
<evidence type="ECO:0000256" key="9">
    <source>
        <dbReference type="ARBA" id="ARBA00022840"/>
    </source>
</evidence>
<evidence type="ECO:0000256" key="11">
    <source>
        <dbReference type="ARBA" id="ARBA00023136"/>
    </source>
</evidence>
<keyword evidence="3" id="KW-1003">Cell membrane</keyword>
<keyword evidence="15" id="KW-0325">Glycoprotein</keyword>
<keyword evidence="8" id="KW-0418">Kinase</keyword>
<evidence type="ECO:0000256" key="4">
    <source>
        <dbReference type="ARBA" id="ARBA00022679"/>
    </source>
</evidence>
<dbReference type="Pfam" id="PF12810">
    <property type="entry name" value="ALK_LTK_GRD"/>
    <property type="match status" value="1"/>
</dbReference>
<keyword evidence="12" id="KW-0829">Tyrosine-protein kinase</keyword>
<evidence type="ECO:0000256" key="1">
    <source>
        <dbReference type="ARBA" id="ARBA00004251"/>
    </source>
</evidence>
<keyword evidence="4" id="KW-0808">Transferase</keyword>
<dbReference type="EC" id="2.7.10.1" evidence="2"/>
<organism evidence="18 19">
    <name type="scientific">Tritrichomonas musculus</name>
    <dbReference type="NCBI Taxonomy" id="1915356"/>
    <lineage>
        <taxon>Eukaryota</taxon>
        <taxon>Metamonada</taxon>
        <taxon>Parabasalia</taxon>
        <taxon>Tritrichomonadida</taxon>
        <taxon>Tritrichomonadidae</taxon>
        <taxon>Tritrichomonas</taxon>
    </lineage>
</organism>
<protein>
    <recommendedName>
        <fullName evidence="2">receptor protein-tyrosine kinase</fullName>
        <ecNumber evidence="2">2.7.10.1</ecNumber>
    </recommendedName>
</protein>
<evidence type="ECO:0000256" key="15">
    <source>
        <dbReference type="ARBA" id="ARBA00023180"/>
    </source>
</evidence>
<evidence type="ECO:0000313" key="18">
    <source>
        <dbReference type="EMBL" id="KAK8880762.1"/>
    </source>
</evidence>
<evidence type="ECO:0000256" key="12">
    <source>
        <dbReference type="ARBA" id="ARBA00023137"/>
    </source>
</evidence>
<evidence type="ECO:0000256" key="3">
    <source>
        <dbReference type="ARBA" id="ARBA00022475"/>
    </source>
</evidence>
<keyword evidence="5" id="KW-0812">Transmembrane</keyword>
<sequence length="522" mass="58618">MTTSTIQPSYKSFCRLTQNDDSSDFSFIIKYEQEQNLQQTEIKTTLNKARIISRKVNTFYQTDPTIQSIEINIPFHFKLFKDQTHIKENIDKIFEKIIESSNKPITFSEEETFLLTLILRSIDYQSKDESLSFEFTKFISTIEESISLLTTSFHFEAIKFLSEHFVNFLKSDMFQKIEEEIILDIIDFYIRENEERNKSDKTEEYLEIFNIFKDNEEPLFLMHFLLQLDEKHLDKDMTEYIINHIDGEIASKETAILAEIAKKYFQEQKNKFQINKQFDYTGSLQTFMIPKDGNYEIEAIGAAGSGGNTYGTNFTSKGGKGAKIVANFQFKKGDVIDIVVGGIGTSKQATQKKGTAGGGGGGTFIFKRIEKVTDNRYQFTKGDINYETLLVVAGGSGGEDSGRHGRNSTGYDGEASNYKSPNNFTAYSTYFHSGQSSDGDLRVKCIPQFINCDAKGTFYECGNGISRGGYGCGGSKGDSFAPGGGWCKGSNEGQATSWSLDTKAIGTDGFNQNNGSVTIKYK</sequence>
<keyword evidence="9" id="KW-0067">ATP-binding</keyword>
<keyword evidence="13" id="KW-1015">Disulfide bond</keyword>
<evidence type="ECO:0000256" key="6">
    <source>
        <dbReference type="ARBA" id="ARBA00022729"/>
    </source>
</evidence>
<keyword evidence="11" id="KW-0472">Membrane</keyword>
<evidence type="ECO:0000256" key="16">
    <source>
        <dbReference type="SAM" id="MobiDB-lite"/>
    </source>
</evidence>